<dbReference type="EMBL" id="JAANIT010001799">
    <property type="protein sequence ID" value="KAG1538688.1"/>
    <property type="molecule type" value="Genomic_DNA"/>
</dbReference>
<sequence>MAGRKEIKLEPLHLASRQYFSRVGVLTQQSGSLKFAEIKFDPADTALTDFLTSGIRLNDNSTLLPHRELESQIKSLKQHRDILDIGILPEPTTVTYMCTDYAVLDVISKTKKFKSLTHLIPWGEKEKYGFYAVWIQMPHYYRYCYEGGHNCGIYGHMATSCIRDKPSKHALEQLETGDIAQSSVDSDPTLPKSTKLKFLTMRLFCTIHRTGPKRSRMYAAQKPYERPVARSQSIIPKEPIYISSVSMQVGQTDTIITDSPMHSFSSVTRADEGPTTPMLQ</sequence>
<protein>
    <recommendedName>
        <fullName evidence="4">CCHC-type domain-containing protein</fullName>
    </recommendedName>
</protein>
<dbReference type="AlphaFoldDB" id="A0A9P6Y3I3"/>
<proteinExistence type="predicted"/>
<evidence type="ECO:0000256" key="1">
    <source>
        <dbReference type="SAM" id="MobiDB-lite"/>
    </source>
</evidence>
<reference evidence="2" key="1">
    <citation type="journal article" date="2020" name="Microb. Genom.">
        <title>Genetic diversity of clinical and environmental Mucorales isolates obtained from an investigation of mucormycosis cases among solid organ transplant recipients.</title>
        <authorList>
            <person name="Nguyen M.H."/>
            <person name="Kaul D."/>
            <person name="Muto C."/>
            <person name="Cheng S.J."/>
            <person name="Richter R.A."/>
            <person name="Bruno V.M."/>
            <person name="Liu G."/>
            <person name="Beyhan S."/>
            <person name="Sundermann A.J."/>
            <person name="Mounaud S."/>
            <person name="Pasculle A.W."/>
            <person name="Nierman W.C."/>
            <person name="Driscoll E."/>
            <person name="Cumbie R."/>
            <person name="Clancy C.J."/>
            <person name="Dupont C.L."/>
        </authorList>
    </citation>
    <scope>NUCLEOTIDE SEQUENCE</scope>
    <source>
        <strain evidence="2">GL16</strain>
    </source>
</reference>
<name>A0A9P6Y3I3_RHIOR</name>
<feature type="region of interest" description="Disordered" evidence="1">
    <location>
        <begin position="257"/>
        <end position="280"/>
    </location>
</feature>
<dbReference type="Proteomes" id="UP000717996">
    <property type="component" value="Unassembled WGS sequence"/>
</dbReference>
<evidence type="ECO:0000313" key="3">
    <source>
        <dbReference type="Proteomes" id="UP000717996"/>
    </source>
</evidence>
<comment type="caution">
    <text evidence="2">The sequence shown here is derived from an EMBL/GenBank/DDBJ whole genome shotgun (WGS) entry which is preliminary data.</text>
</comment>
<evidence type="ECO:0008006" key="4">
    <source>
        <dbReference type="Google" id="ProtNLM"/>
    </source>
</evidence>
<organism evidence="2 3">
    <name type="scientific">Rhizopus oryzae</name>
    <name type="common">Mucormycosis agent</name>
    <name type="synonym">Rhizopus arrhizus var. delemar</name>
    <dbReference type="NCBI Taxonomy" id="64495"/>
    <lineage>
        <taxon>Eukaryota</taxon>
        <taxon>Fungi</taxon>
        <taxon>Fungi incertae sedis</taxon>
        <taxon>Mucoromycota</taxon>
        <taxon>Mucoromycotina</taxon>
        <taxon>Mucoromycetes</taxon>
        <taxon>Mucorales</taxon>
        <taxon>Mucorineae</taxon>
        <taxon>Rhizopodaceae</taxon>
        <taxon>Rhizopus</taxon>
    </lineage>
</organism>
<gene>
    <name evidence="2" type="ORF">G6F51_009615</name>
</gene>
<feature type="compositionally biased region" description="Polar residues" evidence="1">
    <location>
        <begin position="257"/>
        <end position="268"/>
    </location>
</feature>
<evidence type="ECO:0000313" key="2">
    <source>
        <dbReference type="EMBL" id="KAG1538688.1"/>
    </source>
</evidence>
<accession>A0A9P6Y3I3</accession>